<dbReference type="InterPro" id="IPR003593">
    <property type="entry name" value="AAA+_ATPase"/>
</dbReference>
<evidence type="ECO:0000256" key="2">
    <source>
        <dbReference type="ARBA" id="ARBA00022448"/>
    </source>
</evidence>
<evidence type="ECO:0000256" key="5">
    <source>
        <dbReference type="ARBA" id="ARBA00023251"/>
    </source>
</evidence>
<dbReference type="GO" id="GO:0016887">
    <property type="term" value="F:ATP hydrolysis activity"/>
    <property type="evidence" value="ECO:0007669"/>
    <property type="project" value="InterPro"/>
</dbReference>
<evidence type="ECO:0000313" key="7">
    <source>
        <dbReference type="EMBL" id="SMH46932.1"/>
    </source>
</evidence>
<dbReference type="Pfam" id="PF00005">
    <property type="entry name" value="ABC_tran"/>
    <property type="match status" value="1"/>
</dbReference>
<keyword evidence="3" id="KW-0547">Nucleotide-binding</keyword>
<feature type="domain" description="ABC transporter" evidence="6">
    <location>
        <begin position="90"/>
        <end position="320"/>
    </location>
</feature>
<dbReference type="SUPFAM" id="SSF52540">
    <property type="entry name" value="P-loop containing nucleoside triphosphate hydrolases"/>
    <property type="match status" value="1"/>
</dbReference>
<dbReference type="PANTHER" id="PTHR42711:SF19">
    <property type="entry name" value="DOXORUBICIN RESISTANCE ATP-BINDING PROTEIN DRRA"/>
    <property type="match status" value="1"/>
</dbReference>
<comment type="subcellular location">
    <subcellularLocation>
        <location evidence="1">Cell membrane</location>
        <topology evidence="1">Peripheral membrane protein</topology>
    </subcellularLocation>
</comment>
<dbReference type="SMART" id="SM00382">
    <property type="entry name" value="AAA"/>
    <property type="match status" value="1"/>
</dbReference>
<evidence type="ECO:0000256" key="3">
    <source>
        <dbReference type="ARBA" id="ARBA00022741"/>
    </source>
</evidence>
<keyword evidence="5" id="KW-0046">Antibiotic resistance</keyword>
<gene>
    <name evidence="7" type="ORF">SAMN06295885_2855</name>
</gene>
<dbReference type="Gene3D" id="3.40.50.300">
    <property type="entry name" value="P-loop containing nucleotide triphosphate hydrolases"/>
    <property type="match status" value="1"/>
</dbReference>
<reference evidence="8" key="1">
    <citation type="submission" date="2017-04" db="EMBL/GenBank/DDBJ databases">
        <authorList>
            <person name="Varghese N."/>
            <person name="Submissions S."/>
        </authorList>
    </citation>
    <scope>NUCLEOTIDE SEQUENCE [LARGE SCALE GENOMIC DNA]</scope>
    <source>
        <strain evidence="8">VKM Ac-2121</strain>
    </source>
</reference>
<dbReference type="Proteomes" id="UP000193711">
    <property type="component" value="Unassembled WGS sequence"/>
</dbReference>
<dbReference type="InterPro" id="IPR017871">
    <property type="entry name" value="ABC_transporter-like_CS"/>
</dbReference>
<evidence type="ECO:0000256" key="1">
    <source>
        <dbReference type="ARBA" id="ARBA00004202"/>
    </source>
</evidence>
<proteinExistence type="predicted"/>
<dbReference type="PROSITE" id="PS50893">
    <property type="entry name" value="ABC_TRANSPORTER_2"/>
    <property type="match status" value="1"/>
</dbReference>
<dbReference type="InterPro" id="IPR027417">
    <property type="entry name" value="P-loop_NTPase"/>
</dbReference>
<evidence type="ECO:0000259" key="6">
    <source>
        <dbReference type="PROSITE" id="PS50893"/>
    </source>
</evidence>
<protein>
    <submittedName>
        <fullName evidence="7">ABC-2 type transport system ATP-binding protein</fullName>
    </submittedName>
</protein>
<dbReference type="InterPro" id="IPR050763">
    <property type="entry name" value="ABC_transporter_ATP-binding"/>
</dbReference>
<dbReference type="InterPro" id="IPR003439">
    <property type="entry name" value="ABC_transporter-like_ATP-bd"/>
</dbReference>
<sequence>MSEPAPRLRRAPVGVGATWYRSRMTSATNAEGFRQESAAEPAIAPDAASPDLTALEDAAAAGAAAPEAAAPGAAPDVTAPDAAAATPVVFELHALTRTFGRTVAVDRIDLEVRAGTFYGIIGPNGAGKTTTLSMMTGLLRPDTGSVRVHGVDVWKDPAAAKKLIGVLPDRLRLFDRLTGAQFLYYAAALRGIDRPTAKRRIVELADALGLTDALGRLISDYSAGMAKKVALAGAMIHAPRVLVLDEPFESVDPVSSAAVITVLRRFVAGGGTVVLSSHGLDFIERVCDDVAVIVGGRVLASGSVEDVAGTATLEERFLELAGGKQIAEGLQWLHDFSG</sequence>
<dbReference type="GO" id="GO:0005524">
    <property type="term" value="F:ATP binding"/>
    <property type="evidence" value="ECO:0007669"/>
    <property type="project" value="UniProtKB-KW"/>
</dbReference>
<dbReference type="EMBL" id="FXBM01000002">
    <property type="protein sequence ID" value="SMH46932.1"/>
    <property type="molecule type" value="Genomic_DNA"/>
</dbReference>
<evidence type="ECO:0000256" key="4">
    <source>
        <dbReference type="ARBA" id="ARBA00022840"/>
    </source>
</evidence>
<dbReference type="PANTHER" id="PTHR42711">
    <property type="entry name" value="ABC TRANSPORTER ATP-BINDING PROTEIN"/>
    <property type="match status" value="1"/>
</dbReference>
<accession>A0A1X7P8U5</accession>
<name>A0A1X7P8U5_9MICO</name>
<keyword evidence="4 7" id="KW-0067">ATP-binding</keyword>
<dbReference type="AlphaFoldDB" id="A0A1X7P8U5"/>
<evidence type="ECO:0000313" key="8">
    <source>
        <dbReference type="Proteomes" id="UP000193711"/>
    </source>
</evidence>
<organism evidence="7 8">
    <name type="scientific">Rathayibacter oskolensis</name>
    <dbReference type="NCBI Taxonomy" id="1891671"/>
    <lineage>
        <taxon>Bacteria</taxon>
        <taxon>Bacillati</taxon>
        <taxon>Actinomycetota</taxon>
        <taxon>Actinomycetes</taxon>
        <taxon>Micrococcales</taxon>
        <taxon>Microbacteriaceae</taxon>
        <taxon>Rathayibacter</taxon>
    </lineage>
</organism>
<dbReference type="STRING" id="1891671.SAMN06295885_2855"/>
<dbReference type="GO" id="GO:0005886">
    <property type="term" value="C:plasma membrane"/>
    <property type="evidence" value="ECO:0007669"/>
    <property type="project" value="UniProtKB-SubCell"/>
</dbReference>
<dbReference type="CDD" id="cd03230">
    <property type="entry name" value="ABC_DR_subfamily_A"/>
    <property type="match status" value="1"/>
</dbReference>
<dbReference type="PROSITE" id="PS00211">
    <property type="entry name" value="ABC_TRANSPORTER_1"/>
    <property type="match status" value="1"/>
</dbReference>
<dbReference type="GO" id="GO:0046677">
    <property type="term" value="P:response to antibiotic"/>
    <property type="evidence" value="ECO:0007669"/>
    <property type="project" value="UniProtKB-KW"/>
</dbReference>
<keyword evidence="2" id="KW-0813">Transport</keyword>
<keyword evidence="8" id="KW-1185">Reference proteome</keyword>